<dbReference type="AlphaFoldDB" id="A0A941W3V8"/>
<comment type="caution">
    <text evidence="1">The sequence shown here is derived from an EMBL/GenBank/DDBJ whole genome shotgun (WGS) entry which is preliminary data.</text>
</comment>
<evidence type="ECO:0000313" key="1">
    <source>
        <dbReference type="EMBL" id="MBS1258768.1"/>
    </source>
</evidence>
<accession>A0A941W3V8</accession>
<sequence length="360" mass="39227">MVFLLRLILAIMDFNNTDNSQVITQAFAKGMAKLNSPNVVSFNNSSKLQPFGRVLNKELANVNNFNFQRKNARNFMPISPSRVLPHPEVFIPNQNVSKPPASSLAEQYKVYKEDQLMSNPGGDSFFLSKASGVIDNGYDHSRITKRVGKDLADAGNNLLNAVKDLGIGAKFRYVDKNGNVNEGRKVGLAGTVVNFVKDVASGLSFGIYTPEGEAKPQGAGRVKHLFKKVLKDAVIGDIVKGIPRSAINIGEDVMFAGLNAVEVIPDATIGNFKAGRKATTAIFDNTQVAMDFITDVLPGGEASGRARSFKLAKGLKGLPIINNITTPEKKEDDKEWRYVRNTSFRKVLETIPSLIPISSI</sequence>
<protein>
    <submittedName>
        <fullName evidence="1">Uncharacterized protein</fullName>
    </submittedName>
</protein>
<proteinExistence type="predicted"/>
<dbReference type="EMBL" id="JAANXD010000074">
    <property type="protein sequence ID" value="MBS1258768.1"/>
    <property type="molecule type" value="Genomic_DNA"/>
</dbReference>
<evidence type="ECO:0000313" key="2">
    <source>
        <dbReference type="Proteomes" id="UP000722750"/>
    </source>
</evidence>
<name>A0A941W3V8_9BACT</name>
<gene>
    <name evidence="1" type="ORF">MAG551_01830</name>
</gene>
<reference evidence="1" key="1">
    <citation type="journal article" date="2021" name="ISME J.">
        <title>Fine-scale metabolic discontinuity in a stratified prokaryote microbiome of a Red Sea deep halocline.</title>
        <authorList>
            <person name="Michoud G."/>
            <person name="Ngugi D.K."/>
            <person name="Barozzi A."/>
            <person name="Merlino G."/>
            <person name="Calleja M.L."/>
            <person name="Delgado-Huertas A."/>
            <person name="Moran X.A.G."/>
            <person name="Daffonchio D."/>
        </authorList>
    </citation>
    <scope>NUCLEOTIDE SEQUENCE</scope>
    <source>
        <strain evidence="1">SuakinDeep_MAG55_1</strain>
    </source>
</reference>
<organism evidence="1 2">
    <name type="scientific">Candidatus Scalindua arabica</name>
    <dbReference type="NCBI Taxonomy" id="1127984"/>
    <lineage>
        <taxon>Bacteria</taxon>
        <taxon>Pseudomonadati</taxon>
        <taxon>Planctomycetota</taxon>
        <taxon>Candidatus Brocadiia</taxon>
        <taxon>Candidatus Brocadiales</taxon>
        <taxon>Candidatus Scalinduaceae</taxon>
        <taxon>Candidatus Scalindua</taxon>
    </lineage>
</organism>
<dbReference type="Proteomes" id="UP000722750">
    <property type="component" value="Unassembled WGS sequence"/>
</dbReference>